<evidence type="ECO:0000313" key="1">
    <source>
        <dbReference type="EMBL" id="SDI29903.1"/>
    </source>
</evidence>
<dbReference type="RefSeq" id="WP_091174400.1">
    <property type="nucleotide sequence ID" value="NZ_FNCG01000018.1"/>
</dbReference>
<protein>
    <submittedName>
        <fullName evidence="1">Uncharacterized protein</fullName>
    </submittedName>
</protein>
<dbReference type="EMBL" id="FNCG01000018">
    <property type="protein sequence ID" value="SDI29903.1"/>
    <property type="molecule type" value="Genomic_DNA"/>
</dbReference>
<organism evidence="1 2">
    <name type="scientific">Mucilaginibacter gossypii</name>
    <dbReference type="NCBI Taxonomy" id="551996"/>
    <lineage>
        <taxon>Bacteria</taxon>
        <taxon>Pseudomonadati</taxon>
        <taxon>Bacteroidota</taxon>
        <taxon>Sphingobacteriia</taxon>
        <taxon>Sphingobacteriales</taxon>
        <taxon>Sphingobacteriaceae</taxon>
        <taxon>Mucilaginibacter</taxon>
    </lineage>
</organism>
<dbReference type="Proteomes" id="UP000199705">
    <property type="component" value="Unassembled WGS sequence"/>
</dbReference>
<sequence length="72" mass="8376">MKTIDGSIHRKITELAIAVDILVFLKANREILKYTDKGVFQGDDIKAIFEKYLEKYLNIEPKPYQYKLAICP</sequence>
<gene>
    <name evidence="1" type="ORF">SAMN05192573_11897</name>
</gene>
<proteinExistence type="predicted"/>
<dbReference type="AlphaFoldDB" id="A0A1G8JFT5"/>
<reference evidence="2" key="1">
    <citation type="submission" date="2016-10" db="EMBL/GenBank/DDBJ databases">
        <authorList>
            <person name="Varghese N."/>
            <person name="Submissions S."/>
        </authorList>
    </citation>
    <scope>NUCLEOTIDE SEQUENCE [LARGE SCALE GENOMIC DNA]</scope>
    <source>
        <strain evidence="2">Gh-67</strain>
    </source>
</reference>
<keyword evidence="2" id="KW-1185">Reference proteome</keyword>
<accession>A0A1G8JFT5</accession>
<dbReference type="STRING" id="551996.SAMN05192573_11897"/>
<name>A0A1G8JFT5_9SPHI</name>
<evidence type="ECO:0000313" key="2">
    <source>
        <dbReference type="Proteomes" id="UP000199705"/>
    </source>
</evidence>